<proteinExistence type="predicted"/>
<organism evidence="1 2">
    <name type="scientific">Paracoccidioides brasiliensis</name>
    <dbReference type="NCBI Taxonomy" id="121759"/>
    <lineage>
        <taxon>Eukaryota</taxon>
        <taxon>Fungi</taxon>
        <taxon>Dikarya</taxon>
        <taxon>Ascomycota</taxon>
        <taxon>Pezizomycotina</taxon>
        <taxon>Eurotiomycetes</taxon>
        <taxon>Eurotiomycetidae</taxon>
        <taxon>Onygenales</taxon>
        <taxon>Ajellomycetaceae</taxon>
        <taxon>Paracoccidioides</taxon>
    </lineage>
</organism>
<dbReference type="AlphaFoldDB" id="A0A1D2J928"/>
<dbReference type="VEuPathDB" id="FungiDB:PABG_00178"/>
<evidence type="ECO:0000313" key="1">
    <source>
        <dbReference type="EMBL" id="ODH20505.1"/>
    </source>
</evidence>
<accession>A0A1D2J928</accession>
<comment type="caution">
    <text evidence="1">The sequence shown here is derived from an EMBL/GenBank/DDBJ whole genome shotgun (WGS) entry which is preliminary data.</text>
</comment>
<protein>
    <submittedName>
        <fullName evidence="1">Uncharacterized protein</fullName>
    </submittedName>
</protein>
<reference evidence="1 2" key="1">
    <citation type="submission" date="2016-06" db="EMBL/GenBank/DDBJ databases">
        <authorList>
            <person name="Kjaerup R.B."/>
            <person name="Dalgaard T.S."/>
            <person name="Juul-Madsen H.R."/>
        </authorList>
    </citation>
    <scope>NUCLEOTIDE SEQUENCE [LARGE SCALE GENOMIC DNA]</scope>
    <source>
        <strain evidence="1 2">Pb300</strain>
    </source>
</reference>
<name>A0A1D2J928_PARBR</name>
<evidence type="ECO:0000313" key="2">
    <source>
        <dbReference type="Proteomes" id="UP000242814"/>
    </source>
</evidence>
<dbReference type="Proteomes" id="UP000242814">
    <property type="component" value="Unassembled WGS sequence"/>
</dbReference>
<sequence>MPHPTSLGVYSCVSTQGHSVAPSLWYISNSKLISSSPRIGHDVTTSATFNFRGHLNQNALKKHSKGPQLSSVSLVYPHPTALLPVKCPFSDHGWGAALSLISEAQEGPIPRYSFHEEPVQPAKTTCRFYYAVHSFEAISSYFIDHHTAGSKTPSPLLDWLQNTPGKRGTGSIPQATRANSIGHTSFRDESDPIACRAVSPADSGIEIVDRSLCLNAYASVPPSVLEARKNAKYVLNNCRATLLALELTRMRKSRIGMSSWVAFWHRIYDPELARAICATIVRVAPKIDKVFRSIAKELFDLSYKIGADIERATTDAQIIRCWQLMEQETVAYRNLRERYVTAILEDLRLSIEAIPVDISDDLFNDLKRAIFVVDPTGNYHPGDPEAEERDILSLTRPEAREYVRADPQLILRPGFSSDFRSALEQAAAEQLELVNEDELEPQALELCPSYETATTGEWSEEVLSEMGIEIIP</sequence>
<dbReference type="EMBL" id="LZYO01000280">
    <property type="protein sequence ID" value="ODH20505.1"/>
    <property type="molecule type" value="Genomic_DNA"/>
</dbReference>
<gene>
    <name evidence="1" type="ORF">ACO22_05868</name>
</gene>
<dbReference type="VEuPathDB" id="FungiDB:PADG_02576"/>